<feature type="chain" id="PRO_5027620714" evidence="1">
    <location>
        <begin position="24"/>
        <end position="118"/>
    </location>
</feature>
<evidence type="ECO:0000256" key="1">
    <source>
        <dbReference type="SAM" id="SignalP"/>
    </source>
</evidence>
<proteinExistence type="predicted"/>
<keyword evidence="1" id="KW-0732">Signal</keyword>
<dbReference type="RefSeq" id="XP_019616478.1">
    <property type="nucleotide sequence ID" value="XM_019760919.1"/>
</dbReference>
<dbReference type="Proteomes" id="UP000515135">
    <property type="component" value="Unplaced"/>
</dbReference>
<dbReference type="AlphaFoldDB" id="A0A6P4XWM2"/>
<reference evidence="3" key="1">
    <citation type="submission" date="2025-08" db="UniProtKB">
        <authorList>
            <consortium name="RefSeq"/>
        </authorList>
    </citation>
    <scope>IDENTIFICATION</scope>
    <source>
        <tissue evidence="3">Gonad</tissue>
    </source>
</reference>
<organism evidence="2 3">
    <name type="scientific">Branchiostoma belcheri</name>
    <name type="common">Amphioxus</name>
    <dbReference type="NCBI Taxonomy" id="7741"/>
    <lineage>
        <taxon>Eukaryota</taxon>
        <taxon>Metazoa</taxon>
        <taxon>Chordata</taxon>
        <taxon>Cephalochordata</taxon>
        <taxon>Leptocardii</taxon>
        <taxon>Amphioxiformes</taxon>
        <taxon>Branchiostomatidae</taxon>
        <taxon>Branchiostoma</taxon>
    </lineage>
</organism>
<evidence type="ECO:0000313" key="2">
    <source>
        <dbReference type="Proteomes" id="UP000515135"/>
    </source>
</evidence>
<keyword evidence="2" id="KW-1185">Reference proteome</keyword>
<sequence length="118" mass="13437">MSRPVLLALVLLTVAVTTMLVAGNNICRLATYTKELRLHGRVQYVQAGECIVRTNYHIQPKFLNYDEGVEEADFYLNSFNITHRECCCRVGVYVLKNVRIGSTRIKYKDIESCVCQAC</sequence>
<evidence type="ECO:0000313" key="3">
    <source>
        <dbReference type="RefSeq" id="XP_019616478.1"/>
    </source>
</evidence>
<accession>A0A6P4XWM2</accession>
<dbReference type="GeneID" id="109463995"/>
<dbReference type="KEGG" id="bbel:109463995"/>
<gene>
    <name evidence="3" type="primary">LOC109463995</name>
</gene>
<name>A0A6P4XWM2_BRABE</name>
<feature type="signal peptide" evidence="1">
    <location>
        <begin position="1"/>
        <end position="23"/>
    </location>
</feature>
<dbReference type="OrthoDB" id="10016428at2759"/>
<protein>
    <submittedName>
        <fullName evidence="3">Uncharacterized protein LOC109463995</fullName>
    </submittedName>
</protein>